<reference evidence="1" key="1">
    <citation type="submission" date="2022-04" db="EMBL/GenBank/DDBJ databases">
        <title>Genome of the entomopathogenic fungus Entomophthora muscae.</title>
        <authorList>
            <person name="Elya C."/>
            <person name="Lovett B.R."/>
            <person name="Lee E."/>
            <person name="Macias A.M."/>
            <person name="Hajek A.E."/>
            <person name="De Bivort B.L."/>
            <person name="Kasson M.T."/>
            <person name="De Fine Licht H.H."/>
            <person name="Stajich J.E."/>
        </authorList>
    </citation>
    <scope>NUCLEOTIDE SEQUENCE</scope>
    <source>
        <strain evidence="1">Berkeley</strain>
    </source>
</reference>
<dbReference type="Proteomes" id="UP001165960">
    <property type="component" value="Unassembled WGS sequence"/>
</dbReference>
<dbReference type="EMBL" id="QTSX02007112">
    <property type="protein sequence ID" value="KAJ9051423.1"/>
    <property type="molecule type" value="Genomic_DNA"/>
</dbReference>
<evidence type="ECO:0000313" key="2">
    <source>
        <dbReference type="Proteomes" id="UP001165960"/>
    </source>
</evidence>
<proteinExistence type="predicted"/>
<organism evidence="1 2">
    <name type="scientific">Entomophthora muscae</name>
    <dbReference type="NCBI Taxonomy" id="34485"/>
    <lineage>
        <taxon>Eukaryota</taxon>
        <taxon>Fungi</taxon>
        <taxon>Fungi incertae sedis</taxon>
        <taxon>Zoopagomycota</taxon>
        <taxon>Entomophthoromycotina</taxon>
        <taxon>Entomophthoromycetes</taxon>
        <taxon>Entomophthorales</taxon>
        <taxon>Entomophthoraceae</taxon>
        <taxon>Entomophthora</taxon>
    </lineage>
</organism>
<keyword evidence="2" id="KW-1185">Reference proteome</keyword>
<accession>A0ACC2RN15</accession>
<gene>
    <name evidence="1" type="primary">TIM54</name>
    <name evidence="1" type="ORF">DSO57_1004832</name>
</gene>
<comment type="caution">
    <text evidence="1">The sequence shown here is derived from an EMBL/GenBank/DDBJ whole genome shotgun (WGS) entry which is preliminary data.</text>
</comment>
<name>A0ACC2RN15_9FUNG</name>
<protein>
    <submittedName>
        <fullName evidence="1">Mitochondrial import inner membrane translocase subunit tim54</fullName>
    </submittedName>
</protein>
<evidence type="ECO:0000313" key="1">
    <source>
        <dbReference type="EMBL" id="KAJ9051423.1"/>
    </source>
</evidence>
<sequence length="298" mass="33965">MLRAFKKNLPSRNTCIFLGTISAFAGIKQYDNYVSHKRLEEIKLKLKPLADRPMAVTELPDKYIVFLHSPEDSYEASYKATEYFIKYVKPVWDAAAIDYEVVTEKDGGEIQKYAFKELKKLRSDPQPTKTDSTSLLPELESPVLGWVALGHEAYGKLLMGIQDGASVANLSFEPTIEEKPDYIAARHFGSLIPEEQRLGGLQVPTTTPSIGYIQFHHYYGYRYIPLRFYKWLTSRNFVEKVGTDAMELLLLEPQPLKLPSDFINKALLDFRITDLDTFALRLLSASLSDKLKLLGKKE</sequence>